<protein>
    <recommendedName>
        <fullName evidence="5">HMA domain-containing protein</fullName>
    </recommendedName>
</protein>
<organism evidence="3 4">
    <name type="scientific">Spirosoma taeanense</name>
    <dbReference type="NCBI Taxonomy" id="2735870"/>
    <lineage>
        <taxon>Bacteria</taxon>
        <taxon>Pseudomonadati</taxon>
        <taxon>Bacteroidota</taxon>
        <taxon>Cytophagia</taxon>
        <taxon>Cytophagales</taxon>
        <taxon>Cytophagaceae</taxon>
        <taxon>Spirosoma</taxon>
    </lineage>
</organism>
<feature type="region of interest" description="Disordered" evidence="1">
    <location>
        <begin position="88"/>
        <end position="118"/>
    </location>
</feature>
<evidence type="ECO:0000256" key="1">
    <source>
        <dbReference type="SAM" id="MobiDB-lite"/>
    </source>
</evidence>
<proteinExistence type="predicted"/>
<keyword evidence="4" id="KW-1185">Reference proteome</keyword>
<evidence type="ECO:0000256" key="2">
    <source>
        <dbReference type="SAM" id="SignalP"/>
    </source>
</evidence>
<dbReference type="KEGG" id="stae:HNV11_19840"/>
<evidence type="ECO:0008006" key="5">
    <source>
        <dbReference type="Google" id="ProtNLM"/>
    </source>
</evidence>
<dbReference type="RefSeq" id="WP_171741321.1">
    <property type="nucleotide sequence ID" value="NZ_CP053435.1"/>
</dbReference>
<dbReference type="EMBL" id="CP053435">
    <property type="protein sequence ID" value="QJW91470.1"/>
    <property type="molecule type" value="Genomic_DNA"/>
</dbReference>
<dbReference type="AlphaFoldDB" id="A0A6M5YDT4"/>
<feature type="chain" id="PRO_5027052179" description="HMA domain-containing protein" evidence="2">
    <location>
        <begin position="19"/>
        <end position="208"/>
    </location>
</feature>
<sequence length="208" mass="23058">MKPFLSLFFFLVGFAALAQKSTHSSLNTSINEDGKTMSIRAEGQRNGRVINYDRTFDVTRLSNAERDALKKRVLDSLGIGDAPDWAESRISIGPEDDRRSSGALGGTMVTPEPPTPPSFVDPSVPDGQELVTFQCATCAGRIRLTLTSASASYSFVWDTRRDKDKRFFPYQLALPFGNYQLKYYQNGVLQIQSGFTVKSGNENQVVIK</sequence>
<evidence type="ECO:0000313" key="3">
    <source>
        <dbReference type="EMBL" id="QJW91470.1"/>
    </source>
</evidence>
<keyword evidence="2" id="KW-0732">Signal</keyword>
<reference evidence="3 4" key="1">
    <citation type="submission" date="2020-05" db="EMBL/GenBank/DDBJ databases">
        <title>Genome sequencing of Spirosoma sp. TS118.</title>
        <authorList>
            <person name="Lee J.-H."/>
            <person name="Jeong S."/>
            <person name="Zhao L."/>
            <person name="Jung J.-H."/>
            <person name="Kim M.-K."/>
            <person name="Lim S."/>
        </authorList>
    </citation>
    <scope>NUCLEOTIDE SEQUENCE [LARGE SCALE GENOMIC DNA]</scope>
    <source>
        <strain evidence="3 4">TS118</strain>
    </source>
</reference>
<accession>A0A6M5YDT4</accession>
<feature type="signal peptide" evidence="2">
    <location>
        <begin position="1"/>
        <end position="18"/>
    </location>
</feature>
<gene>
    <name evidence="3" type="ORF">HNV11_19840</name>
</gene>
<evidence type="ECO:0000313" key="4">
    <source>
        <dbReference type="Proteomes" id="UP000502756"/>
    </source>
</evidence>
<name>A0A6M5YDT4_9BACT</name>
<dbReference type="Proteomes" id="UP000502756">
    <property type="component" value="Chromosome"/>
</dbReference>